<dbReference type="PANTHER" id="PTHR43792">
    <property type="entry name" value="GNAT FAMILY, PUTATIVE (AFU_ORTHOLOGUE AFUA_3G00765)-RELATED-RELATED"/>
    <property type="match status" value="1"/>
</dbReference>
<keyword evidence="3" id="KW-1185">Reference proteome</keyword>
<feature type="domain" description="N-acetyltransferase" evidence="1">
    <location>
        <begin position="7"/>
        <end position="170"/>
    </location>
</feature>
<dbReference type="InterPro" id="IPR000182">
    <property type="entry name" value="GNAT_dom"/>
</dbReference>
<dbReference type="Proteomes" id="UP000607796">
    <property type="component" value="Unassembled WGS sequence"/>
</dbReference>
<dbReference type="EMBL" id="JADFFK010000012">
    <property type="protein sequence ID" value="MBE9638417.1"/>
    <property type="molecule type" value="Genomic_DNA"/>
</dbReference>
<dbReference type="RefSeq" id="WP_194135718.1">
    <property type="nucleotide sequence ID" value="NZ_JADFFK010000012.1"/>
</dbReference>
<proteinExistence type="predicted"/>
<reference evidence="2 3" key="1">
    <citation type="journal article" date="2021" name="Int. J. Syst. Evol. Microbiol.">
        <title>Salipiger mangrovisoli sp. nov., isolated from mangrove soil and the proposal for the reclassification of Paraphaeobacter pallidus as Salipiger pallidus comb. nov.</title>
        <authorList>
            <person name="Du J."/>
            <person name="Liu Y."/>
            <person name="Pei T."/>
            <person name="Deng M.R."/>
            <person name="Zhu H."/>
        </authorList>
    </citation>
    <scope>NUCLEOTIDE SEQUENCE [LARGE SCALE GENOMIC DNA]</scope>
    <source>
        <strain evidence="2 3">6D45A</strain>
    </source>
</reference>
<name>A0ABR9X4N4_9RHOB</name>
<dbReference type="SUPFAM" id="SSF55729">
    <property type="entry name" value="Acyl-CoA N-acyltransferases (Nat)"/>
    <property type="match status" value="1"/>
</dbReference>
<evidence type="ECO:0000313" key="2">
    <source>
        <dbReference type="EMBL" id="MBE9638417.1"/>
    </source>
</evidence>
<protein>
    <submittedName>
        <fullName evidence="2">GNAT family N-acetyltransferase</fullName>
    </submittedName>
</protein>
<evidence type="ECO:0000259" key="1">
    <source>
        <dbReference type="PROSITE" id="PS51186"/>
    </source>
</evidence>
<dbReference type="InterPro" id="IPR051531">
    <property type="entry name" value="N-acetyltransferase"/>
</dbReference>
<dbReference type="Pfam" id="PF00583">
    <property type="entry name" value="Acetyltransf_1"/>
    <property type="match status" value="1"/>
</dbReference>
<gene>
    <name evidence="2" type="ORF">IQ782_16305</name>
</gene>
<comment type="caution">
    <text evidence="2">The sequence shown here is derived from an EMBL/GenBank/DDBJ whole genome shotgun (WGS) entry which is preliminary data.</text>
</comment>
<dbReference type="PROSITE" id="PS51186">
    <property type="entry name" value="GNAT"/>
    <property type="match status" value="1"/>
</dbReference>
<evidence type="ECO:0000313" key="3">
    <source>
        <dbReference type="Proteomes" id="UP000607796"/>
    </source>
</evidence>
<dbReference type="Gene3D" id="3.40.630.30">
    <property type="match status" value="1"/>
</dbReference>
<dbReference type="InterPro" id="IPR016181">
    <property type="entry name" value="Acyl_CoA_acyltransferase"/>
</dbReference>
<organism evidence="2 3">
    <name type="scientific">Salipiger mangrovisoli</name>
    <dbReference type="NCBI Taxonomy" id="2865933"/>
    <lineage>
        <taxon>Bacteria</taxon>
        <taxon>Pseudomonadati</taxon>
        <taxon>Pseudomonadota</taxon>
        <taxon>Alphaproteobacteria</taxon>
        <taxon>Rhodobacterales</taxon>
        <taxon>Roseobacteraceae</taxon>
        <taxon>Salipiger</taxon>
    </lineage>
</organism>
<sequence>MTEIPTLIIRAAEPRDAGALAEMGNLPGVRHGTLRMPHDTQSRVERRLAASGANHFLVGLIEDGSGVQKIVAEGGLMPGQRRRSHVGEIFLIVHDVHVGRGYGTAILKSLLDIADNWLGLRRLELDVNTDNRAAIHLYQRHGFEIEGTRRGDALRDGVLIDSHVMGRLRDAPGPRID</sequence>
<accession>A0ABR9X4N4</accession>